<proteinExistence type="predicted"/>
<dbReference type="SUPFAM" id="SSF69179">
    <property type="entry name" value="Integrin domains"/>
    <property type="match status" value="1"/>
</dbReference>
<evidence type="ECO:0000256" key="4">
    <source>
        <dbReference type="ARBA" id="ARBA00023180"/>
    </source>
</evidence>
<accession>A0A9W3F2S2</accession>
<feature type="domain" description="Integrin alpha second immunoglobulin-like" evidence="5">
    <location>
        <begin position="8"/>
        <end position="119"/>
    </location>
</feature>
<gene>
    <name evidence="6" type="primary">LOC105076393</name>
</gene>
<reference evidence="6" key="1">
    <citation type="submission" date="2025-08" db="UniProtKB">
        <authorList>
            <consortium name="RefSeq"/>
        </authorList>
    </citation>
    <scope>IDENTIFICATION</scope>
</reference>
<dbReference type="Pfam" id="PF20805">
    <property type="entry name" value="Integrin_A_Ig_2"/>
    <property type="match status" value="1"/>
</dbReference>
<dbReference type="AlphaFoldDB" id="A0A9W3F2S2"/>
<keyword evidence="3" id="KW-0472">Membrane</keyword>
<dbReference type="InterPro" id="IPR032695">
    <property type="entry name" value="Integrin_dom_sf"/>
</dbReference>
<evidence type="ECO:0000259" key="5">
    <source>
        <dbReference type="Pfam" id="PF20805"/>
    </source>
</evidence>
<dbReference type="GO" id="GO:0016020">
    <property type="term" value="C:membrane"/>
    <property type="evidence" value="ECO:0007669"/>
    <property type="project" value="UniProtKB-SubCell"/>
</dbReference>
<sequence>MDADGTTALFALSGQPVIGLELKVSNLPSDPAQPQADGDDAHEAQLLVTLPASLHYSGVRALDPAEKPLCLSNGNASHVECELGEPHEERRPGHLLPHPYSTSGITIETAELEVELLLAT</sequence>
<evidence type="ECO:0000256" key="3">
    <source>
        <dbReference type="ARBA" id="ARBA00023136"/>
    </source>
</evidence>
<dbReference type="GO" id="GO:0007229">
    <property type="term" value="P:integrin-mediated signaling pathway"/>
    <property type="evidence" value="ECO:0007669"/>
    <property type="project" value="UniProtKB-KW"/>
</dbReference>
<feature type="non-terminal residue" evidence="6">
    <location>
        <position position="120"/>
    </location>
</feature>
<dbReference type="Gene3D" id="2.60.40.1510">
    <property type="entry name" value="ntegrin, alpha v. Chain A, domain 3"/>
    <property type="match status" value="1"/>
</dbReference>
<protein>
    <submittedName>
        <fullName evidence="6">Integrin alpha-7-like</fullName>
    </submittedName>
</protein>
<comment type="subcellular location">
    <subcellularLocation>
        <location evidence="1">Membrane</location>
        <topology evidence="1">Single-pass type I membrane protein</topology>
    </subcellularLocation>
</comment>
<dbReference type="RefSeq" id="XP_010962795.1">
    <property type="nucleotide sequence ID" value="XM_010964493.2"/>
</dbReference>
<evidence type="ECO:0000256" key="1">
    <source>
        <dbReference type="ARBA" id="ARBA00004479"/>
    </source>
</evidence>
<organism evidence="6">
    <name type="scientific">Camelus bactrianus</name>
    <name type="common">Bactrian camel</name>
    <dbReference type="NCBI Taxonomy" id="9837"/>
    <lineage>
        <taxon>Eukaryota</taxon>
        <taxon>Metazoa</taxon>
        <taxon>Chordata</taxon>
        <taxon>Craniata</taxon>
        <taxon>Vertebrata</taxon>
        <taxon>Euteleostomi</taxon>
        <taxon>Mammalia</taxon>
        <taxon>Eutheria</taxon>
        <taxon>Laurasiatheria</taxon>
        <taxon>Artiodactyla</taxon>
        <taxon>Tylopoda</taxon>
        <taxon>Camelidae</taxon>
        <taxon>Camelus</taxon>
    </lineage>
</organism>
<keyword evidence="4" id="KW-0325">Glycoprotein</keyword>
<dbReference type="KEGG" id="cbai:105076393"/>
<evidence type="ECO:0000256" key="2">
    <source>
        <dbReference type="ARBA" id="ARBA00023037"/>
    </source>
</evidence>
<keyword evidence="2" id="KW-0401">Integrin</keyword>
<name>A0A9W3F2S2_CAMBA</name>
<evidence type="ECO:0000313" key="6">
    <source>
        <dbReference type="RefSeq" id="XP_010962795.1"/>
    </source>
</evidence>
<dbReference type="InterPro" id="IPR048285">
    <property type="entry name" value="Integrin_alpha_Ig-like_2"/>
</dbReference>